<name>A0A401SWY3_CHIPU</name>
<sequence>MRPALVLSDSSWLLLEEQVLERDVAGSRTVKVGWLGFVPPAWRFCSYSLSVSDCEPGLRIPPLPALGWGCGLRSARPGEGWVKHLLVKRTPREEQRVRHWHREQY</sequence>
<proteinExistence type="predicted"/>
<protein>
    <submittedName>
        <fullName evidence="1">Uncharacterized protein</fullName>
    </submittedName>
</protein>
<dbReference type="Proteomes" id="UP000287033">
    <property type="component" value="Unassembled WGS sequence"/>
</dbReference>
<evidence type="ECO:0000313" key="1">
    <source>
        <dbReference type="EMBL" id="GCC34891.1"/>
    </source>
</evidence>
<keyword evidence="2" id="KW-1185">Reference proteome</keyword>
<reference evidence="1 2" key="1">
    <citation type="journal article" date="2018" name="Nat. Ecol. Evol.">
        <title>Shark genomes provide insights into elasmobranch evolution and the origin of vertebrates.</title>
        <authorList>
            <person name="Hara Y"/>
            <person name="Yamaguchi K"/>
            <person name="Onimaru K"/>
            <person name="Kadota M"/>
            <person name="Koyanagi M"/>
            <person name="Keeley SD"/>
            <person name="Tatsumi K"/>
            <person name="Tanaka K"/>
            <person name="Motone F"/>
            <person name="Kageyama Y"/>
            <person name="Nozu R"/>
            <person name="Adachi N"/>
            <person name="Nishimura O"/>
            <person name="Nakagawa R"/>
            <person name="Tanegashima C"/>
            <person name="Kiyatake I"/>
            <person name="Matsumoto R"/>
            <person name="Murakumo K"/>
            <person name="Nishida K"/>
            <person name="Terakita A"/>
            <person name="Kuratani S"/>
            <person name="Sato K"/>
            <person name="Hyodo S Kuraku.S."/>
        </authorList>
    </citation>
    <scope>NUCLEOTIDE SEQUENCE [LARGE SCALE GENOMIC DNA]</scope>
</reference>
<comment type="caution">
    <text evidence="1">The sequence shown here is derived from an EMBL/GenBank/DDBJ whole genome shotgun (WGS) entry which is preliminary data.</text>
</comment>
<organism evidence="1 2">
    <name type="scientific">Chiloscyllium punctatum</name>
    <name type="common">Brownbanded bambooshark</name>
    <name type="synonym">Hemiscyllium punctatum</name>
    <dbReference type="NCBI Taxonomy" id="137246"/>
    <lineage>
        <taxon>Eukaryota</taxon>
        <taxon>Metazoa</taxon>
        <taxon>Chordata</taxon>
        <taxon>Craniata</taxon>
        <taxon>Vertebrata</taxon>
        <taxon>Chondrichthyes</taxon>
        <taxon>Elasmobranchii</taxon>
        <taxon>Galeomorphii</taxon>
        <taxon>Galeoidea</taxon>
        <taxon>Orectolobiformes</taxon>
        <taxon>Hemiscylliidae</taxon>
        <taxon>Chiloscyllium</taxon>
    </lineage>
</organism>
<accession>A0A401SWY3</accession>
<evidence type="ECO:0000313" key="2">
    <source>
        <dbReference type="Proteomes" id="UP000287033"/>
    </source>
</evidence>
<dbReference type="AlphaFoldDB" id="A0A401SWY3"/>
<dbReference type="EMBL" id="BEZZ01000639">
    <property type="protein sequence ID" value="GCC34891.1"/>
    <property type="molecule type" value="Genomic_DNA"/>
</dbReference>
<gene>
    <name evidence="1" type="ORF">chiPu_0013368</name>
</gene>